<dbReference type="AlphaFoldDB" id="A0A3P3UCR8"/>
<dbReference type="EMBL" id="RRCN01000001">
    <property type="protein sequence ID" value="RRJ66253.1"/>
    <property type="molecule type" value="Genomic_DNA"/>
</dbReference>
<dbReference type="Proteomes" id="UP000267017">
    <property type="component" value="Unassembled WGS sequence"/>
</dbReference>
<accession>A0A3P3UCR8</accession>
<sequence length="154" mass="16960">MGYEEVAGYKVYNDPTDNNGNIRFIIASQGKDYGIDEDTVIVKLKFKAIAVGTGDVDALKGRIADTEQEYDLDEENCLQDTVTVVAPAILDVNKSGEYTLVDLAIDAFYFGNAVADTDTVNHQADQVIDETVNDDDLLYIVNQILNNPNYTPNL</sequence>
<keyword evidence="2" id="KW-1185">Reference proteome</keyword>
<dbReference type="RefSeq" id="WP_128634043.1">
    <property type="nucleotide sequence ID" value="NZ_RRCN01000001.1"/>
</dbReference>
<evidence type="ECO:0000313" key="2">
    <source>
        <dbReference type="Proteomes" id="UP000267017"/>
    </source>
</evidence>
<gene>
    <name evidence="1" type="ORF">EHV15_27550</name>
</gene>
<comment type="caution">
    <text evidence="1">The sequence shown here is derived from an EMBL/GenBank/DDBJ whole genome shotgun (WGS) entry which is preliminary data.</text>
</comment>
<organism evidence="1 2">
    <name type="scientific">Paenibacillus oralis</name>
    <dbReference type="NCBI Taxonomy" id="2490856"/>
    <lineage>
        <taxon>Bacteria</taxon>
        <taxon>Bacillati</taxon>
        <taxon>Bacillota</taxon>
        <taxon>Bacilli</taxon>
        <taxon>Bacillales</taxon>
        <taxon>Paenibacillaceae</taxon>
        <taxon>Paenibacillus</taxon>
    </lineage>
</organism>
<proteinExistence type="predicted"/>
<protein>
    <recommendedName>
        <fullName evidence="3">Cohesin domain-containing protein</fullName>
    </recommendedName>
</protein>
<dbReference type="Gene3D" id="2.60.40.680">
    <property type="match status" value="1"/>
</dbReference>
<dbReference type="SUPFAM" id="SSF49384">
    <property type="entry name" value="Carbohydrate-binding domain"/>
    <property type="match status" value="1"/>
</dbReference>
<evidence type="ECO:0008006" key="3">
    <source>
        <dbReference type="Google" id="ProtNLM"/>
    </source>
</evidence>
<evidence type="ECO:0000313" key="1">
    <source>
        <dbReference type="EMBL" id="RRJ66253.1"/>
    </source>
</evidence>
<dbReference type="GO" id="GO:0030246">
    <property type="term" value="F:carbohydrate binding"/>
    <property type="evidence" value="ECO:0007669"/>
    <property type="project" value="InterPro"/>
</dbReference>
<dbReference type="OrthoDB" id="1738626at2"/>
<reference evidence="1 2" key="1">
    <citation type="submission" date="2018-11" db="EMBL/GenBank/DDBJ databases">
        <title>Genome sequencing of Paenibacillus sp. KCOM 3021 (= ChDC PVNT-B20).</title>
        <authorList>
            <person name="Kook J.-K."/>
            <person name="Park S.-N."/>
            <person name="Lim Y.K."/>
        </authorList>
    </citation>
    <scope>NUCLEOTIDE SEQUENCE [LARGE SCALE GENOMIC DNA]</scope>
    <source>
        <strain evidence="1 2">KCOM 3021</strain>
    </source>
</reference>
<dbReference type="InterPro" id="IPR008965">
    <property type="entry name" value="CBM2/CBM3_carb-bd_dom_sf"/>
</dbReference>
<name>A0A3P3UCR8_9BACL</name>